<dbReference type="Gene3D" id="2.40.10.10">
    <property type="entry name" value="Trypsin-like serine proteases"/>
    <property type="match status" value="2"/>
</dbReference>
<dbReference type="SUPFAM" id="SSF50494">
    <property type="entry name" value="Trypsin-like serine proteases"/>
    <property type="match status" value="1"/>
</dbReference>
<dbReference type="KEGG" id="whr:OG579_05485"/>
<accession>A0AAU4K5B6</accession>
<organism evidence="2 3">
    <name type="scientific">Williamsia herbipolensis</name>
    <dbReference type="NCBI Taxonomy" id="1603258"/>
    <lineage>
        <taxon>Bacteria</taxon>
        <taxon>Bacillati</taxon>
        <taxon>Actinomycetota</taxon>
        <taxon>Actinomycetes</taxon>
        <taxon>Mycobacteriales</taxon>
        <taxon>Nocardiaceae</taxon>
        <taxon>Williamsia</taxon>
    </lineage>
</organism>
<evidence type="ECO:0000313" key="2">
    <source>
        <dbReference type="EMBL" id="WUM21250.1"/>
    </source>
</evidence>
<keyword evidence="3" id="KW-1185">Reference proteome</keyword>
<dbReference type="EMBL" id="CP108021">
    <property type="protein sequence ID" value="WUM21250.1"/>
    <property type="molecule type" value="Genomic_DNA"/>
</dbReference>
<dbReference type="AlphaFoldDB" id="A0AAU4K5B6"/>
<keyword evidence="1" id="KW-0732">Signal</keyword>
<gene>
    <name evidence="2" type="ORF">OG579_05485</name>
</gene>
<protein>
    <submittedName>
        <fullName evidence="2">S1 family peptidase</fullName>
    </submittedName>
</protein>
<proteinExistence type="predicted"/>
<dbReference type="InterPro" id="IPR043504">
    <property type="entry name" value="Peptidase_S1_PA_chymotrypsin"/>
</dbReference>
<dbReference type="RefSeq" id="WP_055790269.1">
    <property type="nucleotide sequence ID" value="NZ_CP108021.1"/>
</dbReference>
<evidence type="ECO:0000313" key="3">
    <source>
        <dbReference type="Proteomes" id="UP001432128"/>
    </source>
</evidence>
<sequence length="220" mass="22327">MVKKLAALLAVAAAATMLMVAGAGTASAKPDIFLGGGSGIVILKGGNDGAACTLTTIGRDSAGRLVGLTAGHCGTVGQPVYSEAFPSRGQAGRIIVSNTPLDFDVIQFDANRVVPLRSVGGVTIRSISTAAPQFPSVLCKTGRTTGRTCGVTFFSDNQSHFSAVCVAEGDSGSPVVVGDRLIGMVNAYYFTACIGPETGSNIGPILNAMARSGVNNYRPI</sequence>
<name>A0AAU4K5B6_9NOCA</name>
<dbReference type="Proteomes" id="UP001432128">
    <property type="component" value="Chromosome"/>
</dbReference>
<feature type="chain" id="PRO_5043704910" evidence="1">
    <location>
        <begin position="29"/>
        <end position="220"/>
    </location>
</feature>
<dbReference type="InterPro" id="IPR009003">
    <property type="entry name" value="Peptidase_S1_PA"/>
</dbReference>
<feature type="signal peptide" evidence="1">
    <location>
        <begin position="1"/>
        <end position="28"/>
    </location>
</feature>
<evidence type="ECO:0000256" key="1">
    <source>
        <dbReference type="SAM" id="SignalP"/>
    </source>
</evidence>
<reference evidence="2 3" key="1">
    <citation type="submission" date="2022-10" db="EMBL/GenBank/DDBJ databases">
        <title>The complete genomes of actinobacterial strains from the NBC collection.</title>
        <authorList>
            <person name="Joergensen T.S."/>
            <person name="Alvarez Arevalo M."/>
            <person name="Sterndorff E.B."/>
            <person name="Faurdal D."/>
            <person name="Vuksanovic O."/>
            <person name="Mourched A.-S."/>
            <person name="Charusanti P."/>
            <person name="Shaw S."/>
            <person name="Blin K."/>
            <person name="Weber T."/>
        </authorList>
    </citation>
    <scope>NUCLEOTIDE SEQUENCE [LARGE SCALE GENOMIC DNA]</scope>
    <source>
        <strain evidence="2 3">NBC_00319</strain>
    </source>
</reference>